<evidence type="ECO:0000259" key="8">
    <source>
        <dbReference type="PROSITE" id="PS50850"/>
    </source>
</evidence>
<dbReference type="CDD" id="cd17472">
    <property type="entry name" value="MFS_YajR_like"/>
    <property type="match status" value="1"/>
</dbReference>
<gene>
    <name evidence="9" type="primary">yajR</name>
    <name evidence="9" type="ORF">A9E74_00952</name>
</gene>
<organism evidence="9 10">
    <name type="scientific">Methylophaga muralis</name>
    <dbReference type="NCBI Taxonomy" id="291169"/>
    <lineage>
        <taxon>Bacteria</taxon>
        <taxon>Pseudomonadati</taxon>
        <taxon>Pseudomonadota</taxon>
        <taxon>Gammaproteobacteria</taxon>
        <taxon>Thiotrichales</taxon>
        <taxon>Piscirickettsiaceae</taxon>
        <taxon>Methylophaga</taxon>
    </lineage>
</organism>
<dbReference type="PATRIC" id="fig|291169.3.peg.958"/>
<keyword evidence="3" id="KW-1003">Cell membrane</keyword>
<dbReference type="InterPro" id="IPR011701">
    <property type="entry name" value="MFS"/>
</dbReference>
<keyword evidence="6 7" id="KW-0472">Membrane</keyword>
<dbReference type="Gene3D" id="1.20.1250.20">
    <property type="entry name" value="MFS general substrate transporter like domains"/>
    <property type="match status" value="1"/>
</dbReference>
<feature type="transmembrane region" description="Helical" evidence="7">
    <location>
        <begin position="256"/>
        <end position="276"/>
    </location>
</feature>
<evidence type="ECO:0000256" key="6">
    <source>
        <dbReference type="ARBA" id="ARBA00023136"/>
    </source>
</evidence>
<name>A0A1E3GTM4_9GAMM</name>
<keyword evidence="10" id="KW-1185">Reference proteome</keyword>
<feature type="transmembrane region" description="Helical" evidence="7">
    <location>
        <begin position="172"/>
        <end position="191"/>
    </location>
</feature>
<evidence type="ECO:0000313" key="9">
    <source>
        <dbReference type="EMBL" id="ODN67418.1"/>
    </source>
</evidence>
<evidence type="ECO:0000256" key="7">
    <source>
        <dbReference type="SAM" id="Phobius"/>
    </source>
</evidence>
<dbReference type="GO" id="GO:0022857">
    <property type="term" value="F:transmembrane transporter activity"/>
    <property type="evidence" value="ECO:0007669"/>
    <property type="project" value="InterPro"/>
</dbReference>
<feature type="transmembrane region" description="Helical" evidence="7">
    <location>
        <begin position="222"/>
        <end position="244"/>
    </location>
</feature>
<dbReference type="GO" id="GO:0005886">
    <property type="term" value="C:plasma membrane"/>
    <property type="evidence" value="ECO:0007669"/>
    <property type="project" value="UniProtKB-SubCell"/>
</dbReference>
<dbReference type="PANTHER" id="PTHR23517">
    <property type="entry name" value="RESISTANCE PROTEIN MDTM, PUTATIVE-RELATED-RELATED"/>
    <property type="match status" value="1"/>
</dbReference>
<dbReference type="Pfam" id="PF07690">
    <property type="entry name" value="MFS_1"/>
    <property type="match status" value="1"/>
</dbReference>
<dbReference type="PROSITE" id="PS50850">
    <property type="entry name" value="MFS"/>
    <property type="match status" value="1"/>
</dbReference>
<sequence length="461" mass="50005">MTQKQATSDALSALEKRTISGLSLIFALRMLGLFMILPVFSLSAQQYSHSTPILIGLAIGAYGLTQALLQIPFGMLSDRIGRKKVIYIGLILFALGSLLAAMADSIYTVILGRLLQGSGAIAAVVMALTADLTRDQHRTKAMAAIGISIGLSFSVALAGGAALESWIGLDGIFWATALMAIFGMIVLRWWVPTPFKHKQHQDMKPARAQIGEVLANTSIMRLVVSILVLHLLLTLSFFALPIALQDFAGVAKADLALTYLPVLLLAFISMVPFILIAEKQRKMKMVFIGAIAVLAVAQIGWALLPSSLAMLMICLWLFFTAFNILEASLPSMMSKLSPIKNKGTAMGIYSSAQFIGAFLGGILGGIIYSFGDISWIFWSAGIISSLWLLLMLPMQAPKHYSSRIIPLNEVTAETADEFVERLNAIKGVAEIVIVLEERIAYVKYLADDVDLEELEACLIYA</sequence>
<comment type="subcellular location">
    <subcellularLocation>
        <location evidence="1">Cell membrane</location>
        <topology evidence="1">Multi-pass membrane protein</topology>
    </subcellularLocation>
</comment>
<reference evidence="9 10" key="1">
    <citation type="submission" date="2016-07" db="EMBL/GenBank/DDBJ databases">
        <title>Draft Genome Sequence of Methylophaga muralis Bur 1.</title>
        <authorList>
            <person name="Vasilenko O.V."/>
            <person name="Doronina N.V."/>
            <person name="Shmareva M.N."/>
            <person name="Tarlachkov S.V."/>
            <person name="Mustakhimov I."/>
            <person name="Trotsenko Y.A."/>
        </authorList>
    </citation>
    <scope>NUCLEOTIDE SEQUENCE [LARGE SCALE GENOMIC DNA]</scope>
    <source>
        <strain evidence="9 10">Bur 1</strain>
    </source>
</reference>
<comment type="caution">
    <text evidence="9">The sequence shown here is derived from an EMBL/GenBank/DDBJ whole genome shotgun (WGS) entry which is preliminary data.</text>
</comment>
<keyword evidence="2" id="KW-0813">Transport</keyword>
<evidence type="ECO:0000256" key="4">
    <source>
        <dbReference type="ARBA" id="ARBA00022692"/>
    </source>
</evidence>
<feature type="transmembrane region" description="Helical" evidence="7">
    <location>
        <begin position="346"/>
        <end position="369"/>
    </location>
</feature>
<feature type="transmembrane region" description="Helical" evidence="7">
    <location>
        <begin position="375"/>
        <end position="394"/>
    </location>
</feature>
<feature type="transmembrane region" description="Helical" evidence="7">
    <location>
        <begin position="21"/>
        <end position="41"/>
    </location>
</feature>
<protein>
    <submittedName>
        <fullName evidence="9">Inner membrane transport protein YajR</fullName>
    </submittedName>
</protein>
<evidence type="ECO:0000256" key="2">
    <source>
        <dbReference type="ARBA" id="ARBA00022448"/>
    </source>
</evidence>
<keyword evidence="4 7" id="KW-0812">Transmembrane</keyword>
<proteinExistence type="predicted"/>
<feature type="transmembrane region" description="Helical" evidence="7">
    <location>
        <begin position="85"/>
        <end position="103"/>
    </location>
</feature>
<feature type="transmembrane region" description="Helical" evidence="7">
    <location>
        <begin position="307"/>
        <end position="325"/>
    </location>
</feature>
<dbReference type="InterPro" id="IPR020846">
    <property type="entry name" value="MFS_dom"/>
</dbReference>
<feature type="transmembrane region" description="Helical" evidence="7">
    <location>
        <begin position="109"/>
        <end position="129"/>
    </location>
</feature>
<dbReference type="PANTHER" id="PTHR23517:SF2">
    <property type="entry name" value="MULTIDRUG RESISTANCE PROTEIN MDTH"/>
    <property type="match status" value="1"/>
</dbReference>
<feature type="transmembrane region" description="Helical" evidence="7">
    <location>
        <begin position="53"/>
        <end position="73"/>
    </location>
</feature>
<dbReference type="Gene3D" id="3.30.70.100">
    <property type="match status" value="1"/>
</dbReference>
<feature type="domain" description="Major facilitator superfamily (MFS) profile" evidence="8">
    <location>
        <begin position="18"/>
        <end position="396"/>
    </location>
</feature>
<evidence type="ECO:0000313" key="10">
    <source>
        <dbReference type="Proteomes" id="UP000094379"/>
    </source>
</evidence>
<dbReference type="InterPro" id="IPR036259">
    <property type="entry name" value="MFS_trans_sf"/>
</dbReference>
<dbReference type="STRING" id="291169.A9E74_00952"/>
<dbReference type="SUPFAM" id="SSF103473">
    <property type="entry name" value="MFS general substrate transporter"/>
    <property type="match status" value="1"/>
</dbReference>
<dbReference type="Proteomes" id="UP000094379">
    <property type="component" value="Unassembled WGS sequence"/>
</dbReference>
<dbReference type="AlphaFoldDB" id="A0A1E3GTM4"/>
<dbReference type="InterPro" id="IPR050171">
    <property type="entry name" value="MFS_Transporters"/>
</dbReference>
<dbReference type="RefSeq" id="WP_069295471.1">
    <property type="nucleotide sequence ID" value="NZ_MCRI01000006.1"/>
</dbReference>
<feature type="transmembrane region" description="Helical" evidence="7">
    <location>
        <begin position="141"/>
        <end position="160"/>
    </location>
</feature>
<accession>A0A1E3GTM4</accession>
<keyword evidence="5 7" id="KW-1133">Transmembrane helix</keyword>
<evidence type="ECO:0000256" key="1">
    <source>
        <dbReference type="ARBA" id="ARBA00004651"/>
    </source>
</evidence>
<evidence type="ECO:0000256" key="5">
    <source>
        <dbReference type="ARBA" id="ARBA00022989"/>
    </source>
</evidence>
<feature type="transmembrane region" description="Helical" evidence="7">
    <location>
        <begin position="283"/>
        <end position="301"/>
    </location>
</feature>
<dbReference type="EMBL" id="MCRI01000006">
    <property type="protein sequence ID" value="ODN67418.1"/>
    <property type="molecule type" value="Genomic_DNA"/>
</dbReference>
<evidence type="ECO:0000256" key="3">
    <source>
        <dbReference type="ARBA" id="ARBA00022475"/>
    </source>
</evidence>